<evidence type="ECO:0000313" key="19">
    <source>
        <dbReference type="EMBL" id="KAK7015566.1"/>
    </source>
</evidence>
<dbReference type="GO" id="GO:0008024">
    <property type="term" value="C:cyclin/CDK positive transcription elongation factor complex"/>
    <property type="evidence" value="ECO:0007669"/>
    <property type="project" value="TreeGrafter"/>
</dbReference>
<feature type="domain" description="Protein kinase" evidence="18">
    <location>
        <begin position="814"/>
        <end position="1110"/>
    </location>
</feature>
<keyword evidence="20" id="KW-1185">Reference proteome</keyword>
<feature type="compositionally biased region" description="Basic and acidic residues" evidence="17">
    <location>
        <begin position="596"/>
        <end position="619"/>
    </location>
</feature>
<keyword evidence="9 16" id="KW-0067">ATP-binding</keyword>
<evidence type="ECO:0000256" key="13">
    <source>
        <dbReference type="ARBA" id="ARBA00047811"/>
    </source>
</evidence>
<dbReference type="InterPro" id="IPR008271">
    <property type="entry name" value="Ser/Thr_kinase_AS"/>
</dbReference>
<evidence type="ECO:0000256" key="15">
    <source>
        <dbReference type="ARBA" id="ARBA00049280"/>
    </source>
</evidence>
<dbReference type="PANTHER" id="PTHR24056">
    <property type="entry name" value="CELL DIVISION PROTEIN KINASE"/>
    <property type="match status" value="1"/>
</dbReference>
<dbReference type="GO" id="GO:0030332">
    <property type="term" value="F:cyclin binding"/>
    <property type="evidence" value="ECO:0007669"/>
    <property type="project" value="TreeGrafter"/>
</dbReference>
<proteinExistence type="inferred from homology"/>
<evidence type="ECO:0000256" key="4">
    <source>
        <dbReference type="ARBA" id="ARBA00012425"/>
    </source>
</evidence>
<dbReference type="InterPro" id="IPR000719">
    <property type="entry name" value="Prot_kinase_dom"/>
</dbReference>
<comment type="catalytic activity">
    <reaction evidence="13">
        <text>L-threonyl-[protein] + ATP = O-phospho-L-threonyl-[protein] + ADP + H(+)</text>
        <dbReference type="Rhea" id="RHEA:46608"/>
        <dbReference type="Rhea" id="RHEA-COMP:11060"/>
        <dbReference type="Rhea" id="RHEA-COMP:11605"/>
        <dbReference type="ChEBI" id="CHEBI:15378"/>
        <dbReference type="ChEBI" id="CHEBI:30013"/>
        <dbReference type="ChEBI" id="CHEBI:30616"/>
        <dbReference type="ChEBI" id="CHEBI:61977"/>
        <dbReference type="ChEBI" id="CHEBI:456216"/>
        <dbReference type="EC" id="2.7.11.22"/>
    </reaction>
</comment>
<dbReference type="PROSITE" id="PS00107">
    <property type="entry name" value="PROTEIN_KINASE_ATP"/>
    <property type="match status" value="1"/>
</dbReference>
<feature type="compositionally biased region" description="Polar residues" evidence="17">
    <location>
        <begin position="678"/>
        <end position="696"/>
    </location>
</feature>
<evidence type="ECO:0000256" key="6">
    <source>
        <dbReference type="ARBA" id="ARBA00022679"/>
    </source>
</evidence>
<evidence type="ECO:0000256" key="5">
    <source>
        <dbReference type="ARBA" id="ARBA00022527"/>
    </source>
</evidence>
<evidence type="ECO:0000256" key="12">
    <source>
        <dbReference type="ARBA" id="ARBA00041920"/>
    </source>
</evidence>
<evidence type="ECO:0000256" key="2">
    <source>
        <dbReference type="ARBA" id="ARBA00006485"/>
    </source>
</evidence>
<comment type="catalytic activity">
    <reaction evidence="14">
        <text>L-seryl-[protein] + ATP = O-phospho-L-seryl-[protein] + ADP + H(+)</text>
        <dbReference type="Rhea" id="RHEA:17989"/>
        <dbReference type="Rhea" id="RHEA-COMP:9863"/>
        <dbReference type="Rhea" id="RHEA-COMP:11604"/>
        <dbReference type="ChEBI" id="CHEBI:15378"/>
        <dbReference type="ChEBI" id="CHEBI:29999"/>
        <dbReference type="ChEBI" id="CHEBI:30616"/>
        <dbReference type="ChEBI" id="CHEBI:83421"/>
        <dbReference type="ChEBI" id="CHEBI:456216"/>
        <dbReference type="EC" id="2.7.11.22"/>
    </reaction>
</comment>
<dbReference type="GO" id="GO:0004693">
    <property type="term" value="F:cyclin-dependent protein serine/threonine kinase activity"/>
    <property type="evidence" value="ECO:0007669"/>
    <property type="project" value="UniProtKB-EC"/>
</dbReference>
<feature type="compositionally biased region" description="Low complexity" evidence="17">
    <location>
        <begin position="728"/>
        <end position="743"/>
    </location>
</feature>
<dbReference type="Gene3D" id="3.30.200.20">
    <property type="entry name" value="Phosphorylase Kinase, domain 1"/>
    <property type="match status" value="1"/>
</dbReference>
<organism evidence="19 20">
    <name type="scientific">Halocaridina rubra</name>
    <name type="common">Hawaiian red shrimp</name>
    <dbReference type="NCBI Taxonomy" id="373956"/>
    <lineage>
        <taxon>Eukaryota</taxon>
        <taxon>Metazoa</taxon>
        <taxon>Ecdysozoa</taxon>
        <taxon>Arthropoda</taxon>
        <taxon>Crustacea</taxon>
        <taxon>Multicrustacea</taxon>
        <taxon>Malacostraca</taxon>
        <taxon>Eumalacostraca</taxon>
        <taxon>Eucarida</taxon>
        <taxon>Decapoda</taxon>
        <taxon>Pleocyemata</taxon>
        <taxon>Caridea</taxon>
        <taxon>Atyoidea</taxon>
        <taxon>Atyidae</taxon>
        <taxon>Halocaridina</taxon>
    </lineage>
</organism>
<feature type="region of interest" description="Disordered" evidence="17">
    <location>
        <begin position="1"/>
        <end position="782"/>
    </location>
</feature>
<evidence type="ECO:0000256" key="7">
    <source>
        <dbReference type="ARBA" id="ARBA00022741"/>
    </source>
</evidence>
<evidence type="ECO:0000256" key="3">
    <source>
        <dbReference type="ARBA" id="ARBA00012409"/>
    </source>
</evidence>
<dbReference type="PROSITE" id="PS00108">
    <property type="entry name" value="PROTEIN_KINASE_ST"/>
    <property type="match status" value="1"/>
</dbReference>
<dbReference type="GO" id="GO:0032968">
    <property type="term" value="P:positive regulation of transcription elongation by RNA polymerase II"/>
    <property type="evidence" value="ECO:0007669"/>
    <property type="project" value="TreeGrafter"/>
</dbReference>
<comment type="caution">
    <text evidence="19">The sequence shown here is derived from an EMBL/GenBank/DDBJ whole genome shotgun (WGS) entry which is preliminary data.</text>
</comment>
<gene>
    <name evidence="19" type="primary">CDK12</name>
    <name evidence="19" type="ORF">SK128_011848</name>
</gene>
<comment type="subcellular location">
    <subcellularLocation>
        <location evidence="1">Nucleus</location>
    </subcellularLocation>
</comment>
<feature type="compositionally biased region" description="Polar residues" evidence="17">
    <location>
        <begin position="1240"/>
        <end position="1252"/>
    </location>
</feature>
<name>A0AAN8ZVQ0_HALRR</name>
<dbReference type="EC" id="2.7.11.22" evidence="4"/>
<feature type="compositionally biased region" description="Polar residues" evidence="17">
    <location>
        <begin position="109"/>
        <end position="120"/>
    </location>
</feature>
<feature type="compositionally biased region" description="Basic residues" evidence="17">
    <location>
        <begin position="445"/>
        <end position="454"/>
    </location>
</feature>
<feature type="region of interest" description="Disordered" evidence="17">
    <location>
        <begin position="1383"/>
        <end position="1403"/>
    </location>
</feature>
<dbReference type="GO" id="GO:0008353">
    <property type="term" value="F:RNA polymerase II CTD heptapeptide repeat kinase activity"/>
    <property type="evidence" value="ECO:0007669"/>
    <property type="project" value="UniProtKB-EC"/>
</dbReference>
<sequence length="1403" mass="156584">MPSIHETIESDESFSSLSDIDEDEEGQNHDQQPSHSTATAASPTTVKKPRSPSHRHHQKRKPEERVKGAPRGSPKVSSHQGREPRALVEYSDVSSEAFSEPEAGEITDSPGQSPVISPQINREPRLSVTKTSRVSPRVSPVPYVSNLSRSPSYGSRSSPLRLPRDPLHSEGEVEASPTTSLHTPLAIRPLVPYSVAMSPDRRSLDARGEYYHRDPYHHSRTPSESDRDHSRLRKKEHKKEKKRKHDRKRKRNERSHSPLLHKKKKKKNKHKSRSGSPEFDEDGAIGDGSAGSSDDDIVEPVKIVPRVNPSHDPRPVAVPPRVRNRGEDPGLIPSNDEDANLTPPQPLPEANHARGSDLRRSSPSHSQHSSQSRARERTPPYRSPHTPSPLRHRNIRHVTPPPQPLVSSKNYDRSGRSHHLSPRRPITPPIPAQRRGNMTPPSRNSPRRGSHRAHTPPPPQYNRKRSRTRSPISYIDIPESPPHSSRYYAASTSRKEEKKKKKKGKDRDYHSHGRRNRSRSRSVSRGNSPRRRRSRSTSRSPSRRRGERSSHRRSPGRSRHSPPRRASSPRATVDRLAHENNMSQTSLFAELVKSSKNRERIKALMTKDNEKPEKGKENVEPEGGGSASPAPITGASSTPSSSSAIPNGAAKVETASLTSTAPSSVPAPVTISIDQEETSNQSSHSEQQTTSNSQTPDMGKIDFKKVTMPTSLTRLPMPPGINLEDIDSPTSPSTPPESSKPTTRFSITRDLPMPPMIEGAEELSPDEDAMSTPPSSRIKPSKPQTVFVRPKILNAKHQDRTSLEDWSERCVEVFDIIAQIGEGTYGQVYKAKAKDKKNDEMVALKKVRLENEKEGFPITAVREIKILKQLNHKNIVNLKEIVTDKQDAIDFRHDKGSFYLVFEYMDHDLMGLLESGMVEFSGQHNASIMKQLLNGLSYCHRKNFLHRDIKCSNILMNNKGQIKLGDFGLARLFSSNKERPYTNKVITLWYRPPELLLGEERYGPAIDVWSCGCILGELFQKKPLFQASTEAMQLDVISRVCGTPSPADWPDIVNLPGWGAMKPKKTYRRRILEDFKDKMPAPALELLDQMLKLDPSKRITAESALNSSWLKTVDPELMEPPPLPKYQDCHELWSKRRRRQLKEQQEAAMGMMGAQMPPGGKPVGPLQGQSGFMGIHKDQRQGIYRGGLEEGRAMDSNNGESYMGNNLPTSRSSSPGPPALHYKSQGSHTPPAAGAGDSLTPPQVSHRFNNPNVSYDESHPIYRQLCHLVNLINNRQPVVFGQITALMSEQVDVSVRRTLERLTAAVHLAATARERRLRGESAPLDMKEVSVEPSETVITSSGMFGDNDSGLLSEGVREAFLQLLRMFNLAISGIASGGQTNLRGQAASHTDHSHRYNNITRVT</sequence>
<dbReference type="SUPFAM" id="SSF56112">
    <property type="entry name" value="Protein kinase-like (PK-like)"/>
    <property type="match status" value="1"/>
</dbReference>
<evidence type="ECO:0000256" key="1">
    <source>
        <dbReference type="ARBA" id="ARBA00004123"/>
    </source>
</evidence>
<feature type="compositionally biased region" description="Polar residues" evidence="17">
    <location>
        <begin position="1195"/>
        <end position="1214"/>
    </location>
</feature>
<evidence type="ECO:0000256" key="9">
    <source>
        <dbReference type="ARBA" id="ARBA00022840"/>
    </source>
</evidence>
<dbReference type="InterPro" id="IPR011009">
    <property type="entry name" value="Kinase-like_dom_sf"/>
</dbReference>
<evidence type="ECO:0000313" key="20">
    <source>
        <dbReference type="Proteomes" id="UP001381693"/>
    </source>
</evidence>
<dbReference type="SMART" id="SM00220">
    <property type="entry name" value="S_TKc"/>
    <property type="match status" value="1"/>
</dbReference>
<dbReference type="Pfam" id="PF00069">
    <property type="entry name" value="Pkinase"/>
    <property type="match status" value="1"/>
</dbReference>
<feature type="compositionally biased region" description="Low complexity" evidence="17">
    <location>
        <begin position="33"/>
        <end position="45"/>
    </location>
</feature>
<dbReference type="InterPro" id="IPR050108">
    <property type="entry name" value="CDK"/>
</dbReference>
<evidence type="ECO:0000256" key="10">
    <source>
        <dbReference type="ARBA" id="ARBA00023242"/>
    </source>
</evidence>
<feature type="binding site" evidence="16">
    <location>
        <position position="845"/>
    </location>
    <ligand>
        <name>ATP</name>
        <dbReference type="ChEBI" id="CHEBI:30616"/>
    </ligand>
</feature>
<keyword evidence="5" id="KW-0723">Serine/threonine-protein kinase</keyword>
<dbReference type="InterPro" id="IPR017441">
    <property type="entry name" value="Protein_kinase_ATP_BS"/>
</dbReference>
<evidence type="ECO:0000256" key="11">
    <source>
        <dbReference type="ARBA" id="ARBA00040213"/>
    </source>
</evidence>
<accession>A0AAN8ZVQ0</accession>
<dbReference type="Proteomes" id="UP001381693">
    <property type="component" value="Unassembled WGS sequence"/>
</dbReference>
<feature type="compositionally biased region" description="Basic residues" evidence="17">
    <location>
        <begin position="47"/>
        <end position="60"/>
    </location>
</feature>
<keyword evidence="6 19" id="KW-0808">Transferase</keyword>
<protein>
    <recommendedName>
        <fullName evidence="11">Cyclin-dependent kinase 12</fullName>
        <ecNumber evidence="4">2.7.11.22</ecNumber>
        <ecNumber evidence="3">2.7.11.23</ecNumber>
    </recommendedName>
    <alternativeName>
        <fullName evidence="12">Cell division protein kinase 12</fullName>
    </alternativeName>
</protein>
<reference evidence="19 20" key="1">
    <citation type="submission" date="2023-11" db="EMBL/GenBank/DDBJ databases">
        <title>Halocaridina rubra genome assembly.</title>
        <authorList>
            <person name="Smith C."/>
        </authorList>
    </citation>
    <scope>NUCLEOTIDE SEQUENCE [LARGE SCALE GENOMIC DNA]</scope>
    <source>
        <strain evidence="19">EP-1</strain>
        <tissue evidence="19">Whole</tissue>
    </source>
</reference>
<dbReference type="Gene3D" id="1.10.510.10">
    <property type="entry name" value="Transferase(Phosphotransferase) domain 1"/>
    <property type="match status" value="1"/>
</dbReference>
<comment type="similarity">
    <text evidence="2">Belongs to the protein kinase superfamily. CMGC Ser/Thr protein kinase family. CDC2/CDKX subfamily.</text>
</comment>
<feature type="compositionally biased region" description="Low complexity" evidence="17">
    <location>
        <begin position="627"/>
        <end position="646"/>
    </location>
</feature>
<feature type="compositionally biased region" description="Acidic residues" evidence="17">
    <location>
        <begin position="759"/>
        <end position="769"/>
    </location>
</feature>
<evidence type="ECO:0000256" key="14">
    <source>
        <dbReference type="ARBA" id="ARBA00048367"/>
    </source>
</evidence>
<feature type="compositionally biased region" description="Basic residues" evidence="17">
    <location>
        <begin position="230"/>
        <end position="273"/>
    </location>
</feature>
<feature type="compositionally biased region" description="Basic and acidic residues" evidence="17">
    <location>
        <begin position="199"/>
        <end position="229"/>
    </location>
</feature>
<evidence type="ECO:0000256" key="17">
    <source>
        <dbReference type="SAM" id="MobiDB-lite"/>
    </source>
</evidence>
<feature type="compositionally biased region" description="Low complexity" evidence="17">
    <location>
        <begin position="132"/>
        <end position="161"/>
    </location>
</feature>
<feature type="compositionally biased region" description="Basic and acidic residues" evidence="17">
    <location>
        <begin position="351"/>
        <end position="360"/>
    </location>
</feature>
<dbReference type="FunFam" id="1.10.510.10:FF:000415">
    <property type="entry name" value="CMGC/CDK/CRK7 protein kinase, variant"/>
    <property type="match status" value="1"/>
</dbReference>
<dbReference type="EC" id="2.7.11.23" evidence="3"/>
<evidence type="ECO:0000256" key="8">
    <source>
        <dbReference type="ARBA" id="ARBA00022777"/>
    </source>
</evidence>
<keyword evidence="8 19" id="KW-0418">Kinase</keyword>
<evidence type="ECO:0000259" key="18">
    <source>
        <dbReference type="PROSITE" id="PS50011"/>
    </source>
</evidence>
<dbReference type="PANTHER" id="PTHR24056:SF546">
    <property type="entry name" value="CYCLIN-DEPENDENT KINASE 12"/>
    <property type="match status" value="1"/>
</dbReference>
<keyword evidence="7 16" id="KW-0547">Nucleotide-binding</keyword>
<dbReference type="FunFam" id="3.30.200.20:FF:000074">
    <property type="entry name" value="cyclin-dependent kinase 12 isoform X2"/>
    <property type="match status" value="1"/>
</dbReference>
<feature type="compositionally biased region" description="Basic and acidic residues" evidence="17">
    <location>
        <begin position="162"/>
        <end position="171"/>
    </location>
</feature>
<dbReference type="GO" id="GO:0005524">
    <property type="term" value="F:ATP binding"/>
    <property type="evidence" value="ECO:0007669"/>
    <property type="project" value="UniProtKB-UniRule"/>
</dbReference>
<comment type="catalytic activity">
    <reaction evidence="15">
        <text>[DNA-directed RNA polymerase] + ATP = phospho-[DNA-directed RNA polymerase] + ADP + H(+)</text>
        <dbReference type="Rhea" id="RHEA:10216"/>
        <dbReference type="Rhea" id="RHEA-COMP:11321"/>
        <dbReference type="Rhea" id="RHEA-COMP:11322"/>
        <dbReference type="ChEBI" id="CHEBI:15378"/>
        <dbReference type="ChEBI" id="CHEBI:30616"/>
        <dbReference type="ChEBI" id="CHEBI:43176"/>
        <dbReference type="ChEBI" id="CHEBI:68546"/>
        <dbReference type="ChEBI" id="CHEBI:456216"/>
        <dbReference type="EC" id="2.7.11.23"/>
    </reaction>
</comment>
<dbReference type="PROSITE" id="PS50011">
    <property type="entry name" value="PROTEIN_KINASE_DOM"/>
    <property type="match status" value="1"/>
</dbReference>
<feature type="compositionally biased region" description="Low complexity" evidence="17">
    <location>
        <begin position="361"/>
        <end position="372"/>
    </location>
</feature>
<dbReference type="EMBL" id="JAXCGZ010023199">
    <property type="protein sequence ID" value="KAK7015566.1"/>
    <property type="molecule type" value="Genomic_DNA"/>
</dbReference>
<feature type="region of interest" description="Disordered" evidence="17">
    <location>
        <begin position="1190"/>
        <end position="1252"/>
    </location>
</feature>
<keyword evidence="10" id="KW-0539">Nucleus</keyword>
<evidence type="ECO:0000256" key="16">
    <source>
        <dbReference type="PROSITE-ProRule" id="PRU10141"/>
    </source>
</evidence>
<feature type="compositionally biased region" description="Basic residues" evidence="17">
    <location>
        <begin position="512"/>
        <end position="563"/>
    </location>
</feature>